<dbReference type="AlphaFoldDB" id="K4AD11"/>
<organism evidence="2 3">
    <name type="scientific">Setaria italica</name>
    <name type="common">Foxtail millet</name>
    <name type="synonym">Panicum italicum</name>
    <dbReference type="NCBI Taxonomy" id="4555"/>
    <lineage>
        <taxon>Eukaryota</taxon>
        <taxon>Viridiplantae</taxon>
        <taxon>Streptophyta</taxon>
        <taxon>Embryophyta</taxon>
        <taxon>Tracheophyta</taxon>
        <taxon>Spermatophyta</taxon>
        <taxon>Magnoliopsida</taxon>
        <taxon>Liliopsida</taxon>
        <taxon>Poales</taxon>
        <taxon>Poaceae</taxon>
        <taxon>PACMAD clade</taxon>
        <taxon>Panicoideae</taxon>
        <taxon>Panicodae</taxon>
        <taxon>Paniceae</taxon>
        <taxon>Cenchrinae</taxon>
        <taxon>Setaria</taxon>
    </lineage>
</organism>
<dbReference type="Gramene" id="KQK88306">
    <property type="protein sequence ID" value="KQK88306"/>
    <property type="gene ID" value="SETIT_036768mg"/>
</dbReference>
<keyword evidence="3" id="KW-1185">Reference proteome</keyword>
<evidence type="ECO:0000313" key="2">
    <source>
        <dbReference type="EnsemblPlants" id="KQK88306"/>
    </source>
</evidence>
<protein>
    <recommendedName>
        <fullName evidence="4">Right handed beta helix domain-containing protein</fullName>
    </recommendedName>
</protein>
<reference evidence="3" key="1">
    <citation type="journal article" date="2012" name="Nat. Biotechnol.">
        <title>Reference genome sequence of the model plant Setaria.</title>
        <authorList>
            <person name="Bennetzen J.L."/>
            <person name="Schmutz J."/>
            <person name="Wang H."/>
            <person name="Percifield R."/>
            <person name="Hawkins J."/>
            <person name="Pontaroli A.C."/>
            <person name="Estep M."/>
            <person name="Feng L."/>
            <person name="Vaughn J.N."/>
            <person name="Grimwood J."/>
            <person name="Jenkins J."/>
            <person name="Barry K."/>
            <person name="Lindquist E."/>
            <person name="Hellsten U."/>
            <person name="Deshpande S."/>
            <person name="Wang X."/>
            <person name="Wu X."/>
            <person name="Mitros T."/>
            <person name="Triplett J."/>
            <person name="Yang X."/>
            <person name="Ye C.Y."/>
            <person name="Mauro-Herrera M."/>
            <person name="Wang L."/>
            <person name="Li P."/>
            <person name="Sharma M."/>
            <person name="Sharma R."/>
            <person name="Ronald P.C."/>
            <person name="Panaud O."/>
            <person name="Kellogg E.A."/>
            <person name="Brutnell T.P."/>
            <person name="Doust A.N."/>
            <person name="Tuskan G.A."/>
            <person name="Rokhsar D."/>
            <person name="Devos K.M."/>
        </authorList>
    </citation>
    <scope>NUCLEOTIDE SEQUENCE [LARGE SCALE GENOMIC DNA]</scope>
    <source>
        <strain evidence="3">cv. Yugu1</strain>
    </source>
</reference>
<proteinExistence type="predicted"/>
<feature type="compositionally biased region" description="Polar residues" evidence="1">
    <location>
        <begin position="18"/>
        <end position="27"/>
    </location>
</feature>
<dbReference type="Proteomes" id="UP000004995">
    <property type="component" value="Unassembled WGS sequence"/>
</dbReference>
<dbReference type="EMBL" id="AGNK02005512">
    <property type="status" value="NOT_ANNOTATED_CDS"/>
    <property type="molecule type" value="Genomic_DNA"/>
</dbReference>
<evidence type="ECO:0000313" key="3">
    <source>
        <dbReference type="Proteomes" id="UP000004995"/>
    </source>
</evidence>
<evidence type="ECO:0000256" key="1">
    <source>
        <dbReference type="SAM" id="MobiDB-lite"/>
    </source>
</evidence>
<reference evidence="2" key="2">
    <citation type="submission" date="2018-08" db="UniProtKB">
        <authorList>
            <consortium name="EnsemblPlants"/>
        </authorList>
    </citation>
    <scope>IDENTIFICATION</scope>
    <source>
        <strain evidence="2">Yugu1</strain>
    </source>
</reference>
<dbReference type="OMA" id="PAASHVC"/>
<sequence>MLYDYAKTRLSLGVAGSHLSSSTTCSTADLPKTTKSRSMWSTPAHRPANPMALVDAKAEGASTSAEPVAPAHPVFLVVLDGVETPIHEGTLYGNGGGSVTVTGPGNLSADGLRSVLVRGGGAGTTVRFTLCADAAAEGVGAAWFDRCGAARAEGAREVSVTRCRAAEVERAGKVAVERCRDARLRGGGAAVAARCRRADVESFGGVRLARCKAARLDWCGTVEVEMCRAIDVSRCGAVTGERCRVVNAAGCGSVAVAHAEVNMVEEEQLLSMNEPGAAFSAPAASHVCGAAEEDPAAAGDTASYLS</sequence>
<accession>K4AD11</accession>
<dbReference type="InParanoid" id="K4AD11"/>
<name>K4AD11_SETIT</name>
<dbReference type="EnsemblPlants" id="KQK88306">
    <property type="protein sequence ID" value="KQK88306"/>
    <property type="gene ID" value="SETIT_036768mg"/>
</dbReference>
<feature type="region of interest" description="Disordered" evidence="1">
    <location>
        <begin position="17"/>
        <end position="47"/>
    </location>
</feature>
<gene>
    <name evidence="2" type="primary">LOC101778240</name>
</gene>
<evidence type="ECO:0008006" key="4">
    <source>
        <dbReference type="Google" id="ProtNLM"/>
    </source>
</evidence>
<dbReference type="HOGENOM" id="CLU_079221_0_0_1"/>
<dbReference type="eggNOG" id="ENOG502RRP8">
    <property type="taxonomic scope" value="Eukaryota"/>
</dbReference>